<dbReference type="Proteomes" id="UP001497516">
    <property type="component" value="Chromosome 8"/>
</dbReference>
<keyword evidence="3" id="KW-1185">Reference proteome</keyword>
<feature type="compositionally biased region" description="Low complexity" evidence="1">
    <location>
        <begin position="61"/>
        <end position="70"/>
    </location>
</feature>
<sequence>MGGTAAAGQGSRPRPGWKRATGHEVTSGRMAAGRRGQRKAKLLVRPLSLNRTEGRRAGEWGRVTSSSGTSRGRDGRTVAVGMAAAQREGSQQSTSQGSSKG</sequence>
<evidence type="ECO:0000313" key="3">
    <source>
        <dbReference type="Proteomes" id="UP001497516"/>
    </source>
</evidence>
<feature type="compositionally biased region" description="Low complexity" evidence="1">
    <location>
        <begin position="89"/>
        <end position="101"/>
    </location>
</feature>
<evidence type="ECO:0000313" key="2">
    <source>
        <dbReference type="EMBL" id="CAL1408488.1"/>
    </source>
</evidence>
<dbReference type="AlphaFoldDB" id="A0AAV2GFK3"/>
<protein>
    <submittedName>
        <fullName evidence="2">Uncharacterized protein</fullName>
    </submittedName>
</protein>
<organism evidence="2 3">
    <name type="scientific">Linum trigynum</name>
    <dbReference type="NCBI Taxonomy" id="586398"/>
    <lineage>
        <taxon>Eukaryota</taxon>
        <taxon>Viridiplantae</taxon>
        <taxon>Streptophyta</taxon>
        <taxon>Embryophyta</taxon>
        <taxon>Tracheophyta</taxon>
        <taxon>Spermatophyta</taxon>
        <taxon>Magnoliopsida</taxon>
        <taxon>eudicotyledons</taxon>
        <taxon>Gunneridae</taxon>
        <taxon>Pentapetalae</taxon>
        <taxon>rosids</taxon>
        <taxon>fabids</taxon>
        <taxon>Malpighiales</taxon>
        <taxon>Linaceae</taxon>
        <taxon>Linum</taxon>
    </lineage>
</organism>
<evidence type="ECO:0000256" key="1">
    <source>
        <dbReference type="SAM" id="MobiDB-lite"/>
    </source>
</evidence>
<gene>
    <name evidence="2" type="ORF">LTRI10_LOCUS48074</name>
</gene>
<name>A0AAV2GFK3_9ROSI</name>
<accession>A0AAV2GFK3</accession>
<reference evidence="2 3" key="1">
    <citation type="submission" date="2024-04" db="EMBL/GenBank/DDBJ databases">
        <authorList>
            <person name="Fracassetti M."/>
        </authorList>
    </citation>
    <scope>NUCLEOTIDE SEQUENCE [LARGE SCALE GENOMIC DNA]</scope>
</reference>
<proteinExistence type="predicted"/>
<feature type="region of interest" description="Disordered" evidence="1">
    <location>
        <begin position="1"/>
        <end position="101"/>
    </location>
</feature>
<dbReference type="EMBL" id="OZ034821">
    <property type="protein sequence ID" value="CAL1408488.1"/>
    <property type="molecule type" value="Genomic_DNA"/>
</dbReference>